<sequence length="145" mass="16803">MEPQIPAPGPLMQDQCRGNQACPNLFPAAPNPQFPDFKSVEQAANVRYRPVFKNHVKAEQFRQYMISKSDVLGTFTTDIPDLDVEGEGHKWIERLHKAVYDFSEILEAKEAEYYKKLTKDYHNEGAMHWMLWKLLVSRHQMPSPA</sequence>
<keyword evidence="2" id="KW-1185">Reference proteome</keyword>
<proteinExistence type="predicted"/>
<organism evidence="1 2">
    <name type="scientific">Xylaria bambusicola</name>
    <dbReference type="NCBI Taxonomy" id="326684"/>
    <lineage>
        <taxon>Eukaryota</taxon>
        <taxon>Fungi</taxon>
        <taxon>Dikarya</taxon>
        <taxon>Ascomycota</taxon>
        <taxon>Pezizomycotina</taxon>
        <taxon>Sordariomycetes</taxon>
        <taxon>Xylariomycetidae</taxon>
        <taxon>Xylariales</taxon>
        <taxon>Xylariaceae</taxon>
        <taxon>Xylaria</taxon>
    </lineage>
</organism>
<comment type="caution">
    <text evidence="1">The sequence shown here is derived from an EMBL/GenBank/DDBJ whole genome shotgun (WGS) entry which is preliminary data.</text>
</comment>
<evidence type="ECO:0000313" key="2">
    <source>
        <dbReference type="Proteomes" id="UP001305414"/>
    </source>
</evidence>
<protein>
    <submittedName>
        <fullName evidence="1">Uncharacterized protein</fullName>
    </submittedName>
</protein>
<accession>A0AAN7UXB1</accession>
<dbReference type="AlphaFoldDB" id="A0AAN7UXB1"/>
<evidence type="ECO:0000313" key="1">
    <source>
        <dbReference type="EMBL" id="KAK5634046.1"/>
    </source>
</evidence>
<reference evidence="1 2" key="1">
    <citation type="submission" date="2023-10" db="EMBL/GenBank/DDBJ databases">
        <title>Draft genome sequence of Xylaria bambusicola isolate GMP-LS, the root and basal stem rot pathogen of sugarcane in Indonesia.</title>
        <authorList>
            <person name="Selvaraj P."/>
            <person name="Muralishankar V."/>
            <person name="Muruganantham S."/>
            <person name="Sp S."/>
            <person name="Haryani S."/>
            <person name="Lau K.J.X."/>
            <person name="Naqvi N.I."/>
        </authorList>
    </citation>
    <scope>NUCLEOTIDE SEQUENCE [LARGE SCALE GENOMIC DNA]</scope>
    <source>
        <strain evidence="1">GMP-LS</strain>
    </source>
</reference>
<name>A0AAN7UXB1_9PEZI</name>
<dbReference type="Proteomes" id="UP001305414">
    <property type="component" value="Unassembled WGS sequence"/>
</dbReference>
<dbReference type="EMBL" id="JAWHQM010000038">
    <property type="protein sequence ID" value="KAK5634046.1"/>
    <property type="molecule type" value="Genomic_DNA"/>
</dbReference>
<gene>
    <name evidence="1" type="ORF">RRF57_009760</name>
</gene>